<dbReference type="SUPFAM" id="SSF49723">
    <property type="entry name" value="Lipase/lipooxygenase domain (PLAT/LH2 domain)"/>
    <property type="match status" value="1"/>
</dbReference>
<protein>
    <submittedName>
        <fullName evidence="3">LOXH1 protein</fullName>
    </submittedName>
</protein>
<reference evidence="3 4" key="1">
    <citation type="submission" date="2019-09" db="EMBL/GenBank/DDBJ databases">
        <title>Bird 10,000 Genomes (B10K) Project - Family phase.</title>
        <authorList>
            <person name="Zhang G."/>
        </authorList>
    </citation>
    <scope>NUCLEOTIDE SEQUENCE [LARGE SCALE GENOMIC DNA]</scope>
    <source>
        <strain evidence="3">B10K-DU-002-71</strain>
        <tissue evidence="3">Muscle</tissue>
    </source>
</reference>
<dbReference type="Proteomes" id="UP000583496">
    <property type="component" value="Unassembled WGS sequence"/>
</dbReference>
<dbReference type="InterPro" id="IPR036392">
    <property type="entry name" value="PLAT/LH2_dom_sf"/>
</dbReference>
<feature type="domain" description="PLAT" evidence="2">
    <location>
        <begin position="1"/>
        <end position="105"/>
    </location>
</feature>
<dbReference type="AlphaFoldDB" id="A0A7L2TR96"/>
<dbReference type="PROSITE" id="PS50095">
    <property type="entry name" value="PLAT"/>
    <property type="match status" value="1"/>
</dbReference>
<dbReference type="Pfam" id="PF01477">
    <property type="entry name" value="PLAT"/>
    <property type="match status" value="1"/>
</dbReference>
<comment type="caution">
    <text evidence="3">The sequence shown here is derived from an EMBL/GenBank/DDBJ whole genome shotgun (WGS) entry which is preliminary data.</text>
</comment>
<gene>
    <name evidence="3" type="primary">Loxhd1_1</name>
    <name evidence="3" type="ORF">POSRUF_R10684</name>
</gene>
<evidence type="ECO:0000313" key="3">
    <source>
        <dbReference type="EMBL" id="NXS36066.1"/>
    </source>
</evidence>
<feature type="non-terminal residue" evidence="3">
    <location>
        <position position="124"/>
    </location>
</feature>
<dbReference type="PANTHER" id="PTHR45901:SF7">
    <property type="entry name" value="OXYGEN-REGULATED PROTEIN 1"/>
    <property type="match status" value="1"/>
</dbReference>
<dbReference type="PANTHER" id="PTHR45901">
    <property type="entry name" value="PROTEIN CBG12474"/>
    <property type="match status" value="1"/>
</dbReference>
<evidence type="ECO:0000256" key="1">
    <source>
        <dbReference type="PROSITE-ProRule" id="PRU00152"/>
    </source>
</evidence>
<comment type="caution">
    <text evidence="1">Lacks conserved residue(s) required for the propagation of feature annotation.</text>
</comment>
<dbReference type="InterPro" id="IPR001024">
    <property type="entry name" value="PLAT/LH2_dom"/>
</dbReference>
<evidence type="ECO:0000259" key="2">
    <source>
        <dbReference type="PROSITE" id="PS50095"/>
    </source>
</evidence>
<accession>A0A7L2TR96</accession>
<dbReference type="Gene3D" id="2.60.60.20">
    <property type="entry name" value="PLAT/LH2 domain"/>
    <property type="match status" value="1"/>
</dbReference>
<proteinExistence type="predicted"/>
<dbReference type="OrthoDB" id="5322100at2759"/>
<sequence>NAGTEADVYISVCGERGDTGSRQLLRSQKSKKFLKGKTDISAVEAVHLGCLYKIVVGHNGHGAGNGWFLDKVVVKDPIIDLDYTFLCHRGLDQGKDDGNIARELPVTDASTFSGRQELELKREE</sequence>
<name>A0A7L2TR96_POMRU</name>
<keyword evidence="4" id="KW-1185">Reference proteome</keyword>
<dbReference type="InterPro" id="IPR052970">
    <property type="entry name" value="Inner_ear_hair_cell_LOXHD"/>
</dbReference>
<organism evidence="3 4">
    <name type="scientific">Pomatostomus ruficeps</name>
    <name type="common">Chestnut-crowned babbler</name>
    <dbReference type="NCBI Taxonomy" id="9176"/>
    <lineage>
        <taxon>Eukaryota</taxon>
        <taxon>Metazoa</taxon>
        <taxon>Chordata</taxon>
        <taxon>Craniata</taxon>
        <taxon>Vertebrata</taxon>
        <taxon>Euteleostomi</taxon>
        <taxon>Archelosauria</taxon>
        <taxon>Archosauria</taxon>
        <taxon>Dinosauria</taxon>
        <taxon>Saurischia</taxon>
        <taxon>Theropoda</taxon>
        <taxon>Coelurosauria</taxon>
        <taxon>Aves</taxon>
        <taxon>Neognathae</taxon>
        <taxon>Neoaves</taxon>
        <taxon>Telluraves</taxon>
        <taxon>Australaves</taxon>
        <taxon>Passeriformes</taxon>
        <taxon>Sylvioidea</taxon>
        <taxon>Timaliidae</taxon>
        <taxon>Pomatostomus</taxon>
    </lineage>
</organism>
<dbReference type="EMBL" id="VYZT01052609">
    <property type="protein sequence ID" value="NXS36066.1"/>
    <property type="molecule type" value="Genomic_DNA"/>
</dbReference>
<feature type="non-terminal residue" evidence="3">
    <location>
        <position position="1"/>
    </location>
</feature>
<evidence type="ECO:0000313" key="4">
    <source>
        <dbReference type="Proteomes" id="UP000583496"/>
    </source>
</evidence>